<dbReference type="EMBL" id="CP139965">
    <property type="protein sequence ID" value="WQD76859.1"/>
    <property type="molecule type" value="Genomic_DNA"/>
</dbReference>
<evidence type="ECO:0000313" key="2">
    <source>
        <dbReference type="Proteomes" id="UP001325479"/>
    </source>
</evidence>
<reference evidence="1 2" key="1">
    <citation type="submission" date="2023-12" db="EMBL/GenBank/DDBJ databases">
        <title>Genome sequencing and assembly of bacterial species from a model synthetic community.</title>
        <authorList>
            <person name="Hogle S.L."/>
        </authorList>
    </citation>
    <scope>NUCLEOTIDE SEQUENCE [LARGE SCALE GENOMIC DNA]</scope>
    <source>
        <strain evidence="1 2">HAMBI 2494</strain>
    </source>
</reference>
<dbReference type="Proteomes" id="UP001325479">
    <property type="component" value="Chromosome"/>
</dbReference>
<organism evidence="1 2">
    <name type="scientific">Paraburkholderia kururiensis</name>
    <dbReference type="NCBI Taxonomy" id="984307"/>
    <lineage>
        <taxon>Bacteria</taxon>
        <taxon>Pseudomonadati</taxon>
        <taxon>Pseudomonadota</taxon>
        <taxon>Betaproteobacteria</taxon>
        <taxon>Burkholderiales</taxon>
        <taxon>Burkholderiaceae</taxon>
        <taxon>Paraburkholderia</taxon>
    </lineage>
</organism>
<gene>
    <name evidence="1" type="ORF">U0042_22685</name>
</gene>
<protein>
    <submittedName>
        <fullName evidence="1">Uncharacterized protein</fullName>
    </submittedName>
</protein>
<evidence type="ECO:0000313" key="1">
    <source>
        <dbReference type="EMBL" id="WQD76859.1"/>
    </source>
</evidence>
<keyword evidence="2" id="KW-1185">Reference proteome</keyword>
<proteinExistence type="predicted"/>
<accession>A0ABZ0WHL0</accession>
<dbReference type="RefSeq" id="WP_114809035.1">
    <property type="nucleotide sequence ID" value="NZ_CP139965.1"/>
</dbReference>
<name>A0ABZ0WHL0_9BURK</name>
<sequence length="474" mass="49863">MTFQPTLPATFDALPNPRGGAVHAAETALADARRALEARRDCAGPLLHAAHALREAGWLSAHRFADTLLLVSPLALVANSDAANLDEGGAHRVASAALGDFRAALARHNLRELSCSPTLYARMHAMCQVLAPHTPGFTVSFEDYALGARPVPPATMRPQPAQRIAHMRARYEAALLPALKTQTAGSRAAAAWADAAFNEMDACLAELTGTDPYDFWRLASACGRALRASRHATGEADARRFYARCNLALADQARGMQLAPRSLVRSTLALLWRDYALFGAAAEDADHVEVLHDYGLTVDWHVAATQASEALWEEGASEQAGNVAAQRGDTRELGVLTLSAQAYEDFLQTADASMAALNEHARTASSPEKADPGAALQAGDAAYRVGAAACALGLGHVALLADALGLAWRRTAHARVTTPAVRSHVVVEAPDPRALEQGCEALRAMLLKTAAGVAPPDSSAALAALARAIERGGG</sequence>